<evidence type="ECO:0000256" key="2">
    <source>
        <dbReference type="ARBA" id="ARBA00022801"/>
    </source>
</evidence>
<dbReference type="PRINTS" id="PR01356">
    <property type="entry name" value="GFGPROTEIN"/>
</dbReference>
<dbReference type="AlphaFoldDB" id="A0A1B6DQD8"/>
<dbReference type="PANTHER" id="PTHR13994:SF13">
    <property type="entry name" value="FI03680P"/>
    <property type="match status" value="1"/>
</dbReference>
<protein>
    <recommendedName>
        <fullName evidence="4">Nudix hydrolase domain-containing protein</fullName>
    </recommendedName>
</protein>
<gene>
    <name evidence="5" type="ORF">g.34637</name>
</gene>
<dbReference type="GO" id="GO:0035529">
    <property type="term" value="F:NADH pyrophosphatase activity"/>
    <property type="evidence" value="ECO:0007669"/>
    <property type="project" value="TreeGrafter"/>
</dbReference>
<dbReference type="CDD" id="cd04670">
    <property type="entry name" value="NUDIX_ASFGF2_Nudt6"/>
    <property type="match status" value="1"/>
</dbReference>
<dbReference type="GO" id="GO:0047631">
    <property type="term" value="F:ADP-ribose diphosphatase activity"/>
    <property type="evidence" value="ECO:0007669"/>
    <property type="project" value="TreeGrafter"/>
</dbReference>
<evidence type="ECO:0000256" key="1">
    <source>
        <dbReference type="ARBA" id="ARBA00005582"/>
    </source>
</evidence>
<dbReference type="Gene3D" id="3.40.630.30">
    <property type="match status" value="1"/>
</dbReference>
<evidence type="ECO:0000256" key="3">
    <source>
        <dbReference type="RuleBase" id="RU003476"/>
    </source>
</evidence>
<comment type="similarity">
    <text evidence="1 3">Belongs to the Nudix hydrolase family.</text>
</comment>
<accession>A0A1B6DQD8</accession>
<evidence type="ECO:0000259" key="4">
    <source>
        <dbReference type="PROSITE" id="PS51462"/>
    </source>
</evidence>
<proteinExistence type="inferred from homology"/>
<reference evidence="5" key="1">
    <citation type="submission" date="2015-12" db="EMBL/GenBank/DDBJ databases">
        <title>De novo transcriptome assembly of four potential Pierce s Disease insect vectors from Arizona vineyards.</title>
        <authorList>
            <person name="Tassone E.E."/>
        </authorList>
    </citation>
    <scope>NUCLEOTIDE SEQUENCE</scope>
</reference>
<dbReference type="PRINTS" id="PR00502">
    <property type="entry name" value="NUDIXFAMILY"/>
</dbReference>
<dbReference type="InterPro" id="IPR040618">
    <property type="entry name" value="Pre-Nudix"/>
</dbReference>
<dbReference type="FunFam" id="3.90.79.10:FF:000015">
    <property type="entry name" value="Nudix hydrolase 8"/>
    <property type="match status" value="1"/>
</dbReference>
<name>A0A1B6DQD8_9HEMI</name>
<organism evidence="5">
    <name type="scientific">Clastoptera arizonana</name>
    <name type="common">Arizona spittle bug</name>
    <dbReference type="NCBI Taxonomy" id="38151"/>
    <lineage>
        <taxon>Eukaryota</taxon>
        <taxon>Metazoa</taxon>
        <taxon>Ecdysozoa</taxon>
        <taxon>Arthropoda</taxon>
        <taxon>Hexapoda</taxon>
        <taxon>Insecta</taxon>
        <taxon>Pterygota</taxon>
        <taxon>Neoptera</taxon>
        <taxon>Paraneoptera</taxon>
        <taxon>Hemiptera</taxon>
        <taxon>Auchenorrhyncha</taxon>
        <taxon>Cercopoidea</taxon>
        <taxon>Clastopteridae</taxon>
        <taxon>Clastoptera</taxon>
    </lineage>
</organism>
<dbReference type="Pfam" id="PF00293">
    <property type="entry name" value="NUDIX"/>
    <property type="match status" value="1"/>
</dbReference>
<dbReference type="GO" id="GO:0051287">
    <property type="term" value="F:NAD binding"/>
    <property type="evidence" value="ECO:0007669"/>
    <property type="project" value="TreeGrafter"/>
</dbReference>
<dbReference type="SUPFAM" id="SSF55811">
    <property type="entry name" value="Nudix"/>
    <property type="match status" value="1"/>
</dbReference>
<keyword evidence="2 3" id="KW-0378">Hydrolase</keyword>
<sequence>MLKNIFNFYKNGPVCFMVTFKKCTNFNYPLGIITDNHLSVKRLYSSIAANMEVSNVFVGNEDHYKGIHVDSVKEPCENQSSFSLKLQDSLKKWSEKNVKAIWFKVDLKNVDWVPILAKNGFRFHHAEGEIVHMCKWLPDNEESCIPLYAHTTVGAGGVVINSKGQLLVVQQRFQNTPYWKLPGGYVEPGENIATAVIREVLEETNITTMFKSIIAFRHSHQAAFGCSDLYFIVELEPISDHIIKEDKEIEACEWMEIDKFLTHPNVHENNRLFIRQYLTSKELRVSILGQEAIHPISKKPQMLYGISNRKE</sequence>
<feature type="domain" description="Nudix hydrolase" evidence="4">
    <location>
        <begin position="150"/>
        <end position="278"/>
    </location>
</feature>
<dbReference type="PROSITE" id="PS00893">
    <property type="entry name" value="NUDIX_BOX"/>
    <property type="match status" value="1"/>
</dbReference>
<dbReference type="InterPro" id="IPR020084">
    <property type="entry name" value="NUDIX_hydrolase_CS"/>
</dbReference>
<dbReference type="EMBL" id="GEDC01009394">
    <property type="protein sequence ID" value="JAS27904.1"/>
    <property type="molecule type" value="Transcribed_RNA"/>
</dbReference>
<evidence type="ECO:0000313" key="5">
    <source>
        <dbReference type="EMBL" id="JAS27904.1"/>
    </source>
</evidence>
<dbReference type="PROSITE" id="PS51462">
    <property type="entry name" value="NUDIX"/>
    <property type="match status" value="1"/>
</dbReference>
<dbReference type="InterPro" id="IPR015797">
    <property type="entry name" value="NUDIX_hydrolase-like_dom_sf"/>
</dbReference>
<dbReference type="Pfam" id="PF18290">
    <property type="entry name" value="Nudix_hydro"/>
    <property type="match status" value="1"/>
</dbReference>
<dbReference type="InterPro" id="IPR000086">
    <property type="entry name" value="NUDIX_hydrolase_dom"/>
</dbReference>
<dbReference type="InterPro" id="IPR003293">
    <property type="entry name" value="Nudix_hydrolase6-like"/>
</dbReference>
<dbReference type="Gene3D" id="3.90.79.10">
    <property type="entry name" value="Nucleoside Triphosphate Pyrophosphohydrolase"/>
    <property type="match status" value="1"/>
</dbReference>
<dbReference type="PANTHER" id="PTHR13994">
    <property type="entry name" value="NUDIX HYDROLASE RELATED"/>
    <property type="match status" value="1"/>
</dbReference>
<dbReference type="InterPro" id="IPR020476">
    <property type="entry name" value="Nudix_hydrolase"/>
</dbReference>